<evidence type="ECO:0000256" key="4">
    <source>
        <dbReference type="ARBA" id="ARBA00023136"/>
    </source>
</evidence>
<dbReference type="CDD" id="cd08977">
    <property type="entry name" value="SusD"/>
    <property type="match status" value="1"/>
</dbReference>
<evidence type="ECO:0000256" key="5">
    <source>
        <dbReference type="ARBA" id="ARBA00023237"/>
    </source>
</evidence>
<feature type="domain" description="RagB/SusD" evidence="6">
    <location>
        <begin position="347"/>
        <end position="496"/>
    </location>
</feature>
<comment type="similarity">
    <text evidence="2">Belongs to the SusD family.</text>
</comment>
<dbReference type="Pfam" id="PF07980">
    <property type="entry name" value="SusD_RagB"/>
    <property type="match status" value="1"/>
</dbReference>
<evidence type="ECO:0000313" key="8">
    <source>
        <dbReference type="EMBL" id="SDD25735.1"/>
    </source>
</evidence>
<comment type="subcellular location">
    <subcellularLocation>
        <location evidence="1">Cell outer membrane</location>
    </subcellularLocation>
</comment>
<dbReference type="Gene3D" id="1.25.40.390">
    <property type="match status" value="1"/>
</dbReference>
<keyword evidence="5" id="KW-0998">Cell outer membrane</keyword>
<dbReference type="OrthoDB" id="993981at2"/>
<dbReference type="GO" id="GO:0009279">
    <property type="term" value="C:cell outer membrane"/>
    <property type="evidence" value="ECO:0007669"/>
    <property type="project" value="UniProtKB-SubCell"/>
</dbReference>
<gene>
    <name evidence="8" type="ORF">SAMN04487894_107143</name>
</gene>
<dbReference type="Pfam" id="PF14322">
    <property type="entry name" value="SusD-like_3"/>
    <property type="match status" value="1"/>
</dbReference>
<dbReference type="InterPro" id="IPR033985">
    <property type="entry name" value="SusD-like_N"/>
</dbReference>
<keyword evidence="9" id="KW-1185">Reference proteome</keyword>
<reference evidence="9" key="1">
    <citation type="submission" date="2016-10" db="EMBL/GenBank/DDBJ databases">
        <authorList>
            <person name="Varghese N."/>
            <person name="Submissions S."/>
        </authorList>
    </citation>
    <scope>NUCLEOTIDE SEQUENCE [LARGE SCALE GENOMIC DNA]</scope>
    <source>
        <strain evidence="9">DSM 25811 / CCM 8410 / LMG 26954 / E90</strain>
    </source>
</reference>
<evidence type="ECO:0000256" key="1">
    <source>
        <dbReference type="ARBA" id="ARBA00004442"/>
    </source>
</evidence>
<keyword evidence="3" id="KW-0732">Signal</keyword>
<evidence type="ECO:0000259" key="7">
    <source>
        <dbReference type="Pfam" id="PF14322"/>
    </source>
</evidence>
<name>A0A1G6TBP9_NIADE</name>
<proteinExistence type="inferred from homology"/>
<sequence length="497" mass="54614">MKQYIIIAALAIGSLLAGGCSKSFLDVNQPSLIPATGFYKDSASLASGVTGVYSAMQTLYGTGTNGIFILGDLATDNSWSIQTSTINWNGLFITSSDLAVAAFWTNIYRVIGRSNAIIEAAPGIAMNETVKQRLAGEAKFLRALSYFYAVRIWGKVPLVTKPFDAPEDAFVEGRNDIGDIYSLILRDVSDAYNALPAYYPQADANAGRATRAAAIALWGEVLLTQKKYEEAAVKLAEIVNNESTYGVALLPDYSGIFTVNNEMNSEIIFAIRYLAGQKPSIGSSFNNQFMPRNSEKVTTADKLSLTTAYGGNSIHPDLLEAFEEGDRRKAASIDSSTVDLINGHPVMYSKKYLNAGNTALNDGNNDWIEYRYADVLLMYAEALNENGKSAEANKMITRVRQRAGLDELDYTDQADLRARLLHERRVELNMEGKRWFDLLRNGNLIPTLNTFMTKDYGAYGVARPQGPALESYRLLLPVPLAEIRTNPRLAPNNDGYN</sequence>
<dbReference type="Proteomes" id="UP000198757">
    <property type="component" value="Unassembled WGS sequence"/>
</dbReference>
<accession>A0A1G6TBP9</accession>
<dbReference type="STRING" id="1285928.SAMN04487894_107143"/>
<protein>
    <submittedName>
        <fullName evidence="8">Starch-binding associating with outer membrane</fullName>
    </submittedName>
</protein>
<dbReference type="PROSITE" id="PS51257">
    <property type="entry name" value="PROKAR_LIPOPROTEIN"/>
    <property type="match status" value="1"/>
</dbReference>
<dbReference type="InterPro" id="IPR012944">
    <property type="entry name" value="SusD_RagB_dom"/>
</dbReference>
<keyword evidence="4" id="KW-0472">Membrane</keyword>
<dbReference type="SUPFAM" id="SSF48452">
    <property type="entry name" value="TPR-like"/>
    <property type="match status" value="1"/>
</dbReference>
<evidence type="ECO:0000259" key="6">
    <source>
        <dbReference type="Pfam" id="PF07980"/>
    </source>
</evidence>
<dbReference type="InterPro" id="IPR011990">
    <property type="entry name" value="TPR-like_helical_dom_sf"/>
</dbReference>
<evidence type="ECO:0000256" key="2">
    <source>
        <dbReference type="ARBA" id="ARBA00006275"/>
    </source>
</evidence>
<dbReference type="EMBL" id="FMZO01000007">
    <property type="protein sequence ID" value="SDD25735.1"/>
    <property type="molecule type" value="Genomic_DNA"/>
</dbReference>
<feature type="domain" description="SusD-like N-terminal" evidence="7">
    <location>
        <begin position="24"/>
        <end position="218"/>
    </location>
</feature>
<dbReference type="RefSeq" id="WP_090390755.1">
    <property type="nucleotide sequence ID" value="NZ_FMZO01000007.1"/>
</dbReference>
<organism evidence="8 9">
    <name type="scientific">Niabella drilacis (strain DSM 25811 / CCM 8410 / CCUG 62505 / LMG 26954 / E90)</name>
    <dbReference type="NCBI Taxonomy" id="1285928"/>
    <lineage>
        <taxon>Bacteria</taxon>
        <taxon>Pseudomonadati</taxon>
        <taxon>Bacteroidota</taxon>
        <taxon>Chitinophagia</taxon>
        <taxon>Chitinophagales</taxon>
        <taxon>Chitinophagaceae</taxon>
        <taxon>Niabella</taxon>
    </lineage>
</organism>
<dbReference type="AlphaFoldDB" id="A0A1G6TBP9"/>
<evidence type="ECO:0000256" key="3">
    <source>
        <dbReference type="ARBA" id="ARBA00022729"/>
    </source>
</evidence>
<evidence type="ECO:0000313" key="9">
    <source>
        <dbReference type="Proteomes" id="UP000198757"/>
    </source>
</evidence>